<gene>
    <name evidence="2" type="ORF">PtA15_2A265</name>
</gene>
<dbReference type="Proteomes" id="UP001164743">
    <property type="component" value="Chromosome 2A"/>
</dbReference>
<proteinExistence type="predicted"/>
<dbReference type="Pfam" id="PF20515">
    <property type="entry name" value="2OG-FeII_Oxy_6"/>
    <property type="match status" value="1"/>
</dbReference>
<name>A0ABY7CBW8_9BASI</name>
<dbReference type="EMBL" id="CP110422">
    <property type="protein sequence ID" value="WAQ81952.1"/>
    <property type="molecule type" value="Genomic_DNA"/>
</dbReference>
<dbReference type="RefSeq" id="XP_053017507.1">
    <property type="nucleotide sequence ID" value="XM_053166268.1"/>
</dbReference>
<evidence type="ECO:0000313" key="2">
    <source>
        <dbReference type="EMBL" id="WAQ81952.1"/>
    </source>
</evidence>
<dbReference type="InterPro" id="IPR046798">
    <property type="entry name" value="2OG-FeII_Oxy_6"/>
</dbReference>
<sequence length="220" mass="25611">MCSLIHFLTYAGTYARRRDLPQEVLDDDDRHWDQLGDHNQFLCHRVQHFSKQFFHENADIMKSFGIPSWSNNEWNEFEQECDGIFSSAMITHSNFSNNPHKDNDLNPWTYGLFSYINPSTGLPISPDNLAPGHVFWFPEFNCEIDFGTSPGIIELLWASNSVEHQTKYPPAPMQSTPTMTHYGSSFQISKRLMYRAIKLKNMAAEERKKKKPFANRKENN</sequence>
<organism evidence="2 3">
    <name type="scientific">Puccinia triticina</name>
    <dbReference type="NCBI Taxonomy" id="208348"/>
    <lineage>
        <taxon>Eukaryota</taxon>
        <taxon>Fungi</taxon>
        <taxon>Dikarya</taxon>
        <taxon>Basidiomycota</taxon>
        <taxon>Pucciniomycotina</taxon>
        <taxon>Pucciniomycetes</taxon>
        <taxon>Pucciniales</taxon>
        <taxon>Pucciniaceae</taxon>
        <taxon>Puccinia</taxon>
    </lineage>
</organism>
<evidence type="ECO:0000313" key="3">
    <source>
        <dbReference type="Proteomes" id="UP001164743"/>
    </source>
</evidence>
<reference evidence="2" key="1">
    <citation type="submission" date="2022-10" db="EMBL/GenBank/DDBJ databases">
        <title>Puccinia triticina Genome sequencing and assembly.</title>
        <authorList>
            <person name="Li C."/>
        </authorList>
    </citation>
    <scope>NUCLEOTIDE SEQUENCE</scope>
    <source>
        <strain evidence="2">Pt15</strain>
    </source>
</reference>
<dbReference type="GeneID" id="77807163"/>
<keyword evidence="3" id="KW-1185">Reference proteome</keyword>
<protein>
    <recommendedName>
        <fullName evidence="1">Tet-like 2OG-Fe(II) oxygenase domain-containing protein</fullName>
    </recommendedName>
</protein>
<evidence type="ECO:0000259" key="1">
    <source>
        <dbReference type="Pfam" id="PF20515"/>
    </source>
</evidence>
<feature type="domain" description="Tet-like 2OG-Fe(II) oxygenase" evidence="1">
    <location>
        <begin position="9"/>
        <end position="166"/>
    </location>
</feature>
<accession>A0ABY7CBW8</accession>